<name>H6L5E2_SAPGL</name>
<feature type="transmembrane region" description="Helical" evidence="1">
    <location>
        <begin position="23"/>
        <end position="45"/>
    </location>
</feature>
<dbReference type="HOGENOM" id="CLU_2510792_0_0_10"/>
<organism evidence="2 3">
    <name type="scientific">Saprospira grandis (strain Lewin)</name>
    <dbReference type="NCBI Taxonomy" id="984262"/>
    <lineage>
        <taxon>Bacteria</taxon>
        <taxon>Pseudomonadati</taxon>
        <taxon>Bacteroidota</taxon>
        <taxon>Saprospiria</taxon>
        <taxon>Saprospirales</taxon>
        <taxon>Saprospiraceae</taxon>
        <taxon>Saprospira</taxon>
    </lineage>
</organism>
<dbReference type="EMBL" id="CP002831">
    <property type="protein sequence ID" value="AFC24056.1"/>
    <property type="molecule type" value="Genomic_DNA"/>
</dbReference>
<dbReference type="STRING" id="984262.SGRA_1321"/>
<keyword evidence="1" id="KW-0812">Transmembrane</keyword>
<keyword evidence="3" id="KW-1185">Reference proteome</keyword>
<reference evidence="2 3" key="1">
    <citation type="journal article" date="2012" name="Stand. Genomic Sci.">
        <title>Complete genome sequencing and analysis of Saprospira grandis str. Lewin, a predatory marine bacterium.</title>
        <authorList>
            <person name="Saw J.H."/>
            <person name="Yuryev A."/>
            <person name="Kanbe M."/>
            <person name="Hou S."/>
            <person name="Young A.G."/>
            <person name="Aizawa S."/>
            <person name="Alam M."/>
        </authorList>
    </citation>
    <scope>NUCLEOTIDE SEQUENCE [LARGE SCALE GENOMIC DNA]</scope>
    <source>
        <strain evidence="2 3">Lewin</strain>
    </source>
</reference>
<keyword evidence="1" id="KW-0472">Membrane</keyword>
<gene>
    <name evidence="2" type="ordered locus">SGRA_1321</name>
</gene>
<evidence type="ECO:0000313" key="3">
    <source>
        <dbReference type="Proteomes" id="UP000007519"/>
    </source>
</evidence>
<evidence type="ECO:0000256" key="1">
    <source>
        <dbReference type="SAM" id="Phobius"/>
    </source>
</evidence>
<dbReference type="eggNOG" id="COG3858">
    <property type="taxonomic scope" value="Bacteria"/>
</dbReference>
<protein>
    <submittedName>
        <fullName evidence="2">Uncharacterized protein</fullName>
    </submittedName>
</protein>
<proteinExistence type="predicted"/>
<dbReference type="AlphaFoldDB" id="H6L5E2"/>
<evidence type="ECO:0000313" key="2">
    <source>
        <dbReference type="EMBL" id="AFC24056.1"/>
    </source>
</evidence>
<dbReference type="KEGG" id="sgn:SGRA_1321"/>
<sequence>MAMLFFMAVGFAFSLLDWKVRDVMFYSGAFRIFYLVLFATIVLFIGNNLGLFNNWVATFLVGTILGGLLTWVASMLLKRQQKRLP</sequence>
<accession>H6L5E2</accession>
<feature type="transmembrane region" description="Helical" evidence="1">
    <location>
        <begin position="57"/>
        <end position="77"/>
    </location>
</feature>
<dbReference type="Proteomes" id="UP000007519">
    <property type="component" value="Chromosome"/>
</dbReference>
<keyword evidence="1" id="KW-1133">Transmembrane helix</keyword>